<keyword evidence="6 8" id="KW-0472">Membrane</keyword>
<feature type="transmembrane region" description="Helical" evidence="8">
    <location>
        <begin position="312"/>
        <end position="336"/>
    </location>
</feature>
<dbReference type="Gene3D" id="1.20.1530.20">
    <property type="match status" value="1"/>
</dbReference>
<dbReference type="InterPro" id="IPR038770">
    <property type="entry name" value="Na+/solute_symporter_sf"/>
</dbReference>
<dbReference type="GO" id="GO:0006813">
    <property type="term" value="P:potassium ion transport"/>
    <property type="evidence" value="ECO:0007669"/>
    <property type="project" value="InterPro"/>
</dbReference>
<feature type="transmembrane region" description="Helical" evidence="8">
    <location>
        <begin position="57"/>
        <end position="77"/>
    </location>
</feature>
<keyword evidence="5 8" id="KW-1133">Transmembrane helix</keyword>
<dbReference type="Pfam" id="PF02254">
    <property type="entry name" value="TrkA_N"/>
    <property type="match status" value="1"/>
</dbReference>
<dbReference type="PANTHER" id="PTHR42751:SF1">
    <property type="entry name" value="CATION_PROTON ANTIPORTER YBAL-RELATED"/>
    <property type="match status" value="1"/>
</dbReference>
<dbReference type="Pfam" id="PF00999">
    <property type="entry name" value="Na_H_Exchanger"/>
    <property type="match status" value="1"/>
</dbReference>
<feature type="transmembrane region" description="Helical" evidence="8">
    <location>
        <begin position="7"/>
        <end position="29"/>
    </location>
</feature>
<gene>
    <name evidence="10" type="ORF">GGQ63_004312</name>
</gene>
<feature type="transmembrane region" description="Helical" evidence="8">
    <location>
        <begin position="149"/>
        <end position="172"/>
    </location>
</feature>
<proteinExistence type="inferred from homology"/>
<dbReference type="Gene3D" id="3.40.50.720">
    <property type="entry name" value="NAD(P)-binding Rossmann-like Domain"/>
    <property type="match status" value="1"/>
</dbReference>
<keyword evidence="11" id="KW-1185">Reference proteome</keyword>
<dbReference type="InterPro" id="IPR036291">
    <property type="entry name" value="NAD(P)-bd_dom_sf"/>
</dbReference>
<feature type="transmembrane region" description="Helical" evidence="8">
    <location>
        <begin position="117"/>
        <end position="137"/>
    </location>
</feature>
<dbReference type="SUPFAM" id="SSF51735">
    <property type="entry name" value="NAD(P)-binding Rossmann-fold domains"/>
    <property type="match status" value="1"/>
</dbReference>
<evidence type="ECO:0000259" key="9">
    <source>
        <dbReference type="PROSITE" id="PS51201"/>
    </source>
</evidence>
<dbReference type="GO" id="GO:0016020">
    <property type="term" value="C:membrane"/>
    <property type="evidence" value="ECO:0007669"/>
    <property type="project" value="UniProtKB-SubCell"/>
</dbReference>
<comment type="caution">
    <text evidence="10">The sequence shown here is derived from an EMBL/GenBank/DDBJ whole genome shotgun (WGS) entry which is preliminary data.</text>
</comment>
<evidence type="ECO:0000256" key="8">
    <source>
        <dbReference type="SAM" id="Phobius"/>
    </source>
</evidence>
<evidence type="ECO:0000256" key="6">
    <source>
        <dbReference type="ARBA" id="ARBA00023136"/>
    </source>
</evidence>
<dbReference type="InterPro" id="IPR003148">
    <property type="entry name" value="RCK_N"/>
</dbReference>
<feature type="domain" description="RCK N-terminal" evidence="9">
    <location>
        <begin position="430"/>
        <end position="547"/>
    </location>
</feature>
<evidence type="ECO:0000256" key="1">
    <source>
        <dbReference type="ARBA" id="ARBA00004141"/>
    </source>
</evidence>
<organism evidence="10 11">
    <name type="scientific">Prosthecomicrobium pneumaticum</name>
    <dbReference type="NCBI Taxonomy" id="81895"/>
    <lineage>
        <taxon>Bacteria</taxon>
        <taxon>Pseudomonadati</taxon>
        <taxon>Pseudomonadota</taxon>
        <taxon>Alphaproteobacteria</taxon>
        <taxon>Hyphomicrobiales</taxon>
        <taxon>Kaistiaceae</taxon>
        <taxon>Prosthecomicrobium</taxon>
    </lineage>
</organism>
<feature type="transmembrane region" description="Helical" evidence="8">
    <location>
        <begin position="287"/>
        <end position="305"/>
    </location>
</feature>
<evidence type="ECO:0000313" key="11">
    <source>
        <dbReference type="Proteomes" id="UP000523821"/>
    </source>
</evidence>
<keyword evidence="3" id="KW-0813">Transport</keyword>
<dbReference type="Proteomes" id="UP000523821">
    <property type="component" value="Unassembled WGS sequence"/>
</dbReference>
<evidence type="ECO:0000256" key="5">
    <source>
        <dbReference type="ARBA" id="ARBA00022989"/>
    </source>
</evidence>
<feature type="compositionally biased region" description="Basic and acidic residues" evidence="7">
    <location>
        <begin position="593"/>
        <end position="606"/>
    </location>
</feature>
<evidence type="ECO:0000313" key="10">
    <source>
        <dbReference type="EMBL" id="MBB5755211.1"/>
    </source>
</evidence>
<feature type="transmembrane region" description="Helical" evidence="8">
    <location>
        <begin position="89"/>
        <end position="111"/>
    </location>
</feature>
<dbReference type="GO" id="GO:0015297">
    <property type="term" value="F:antiporter activity"/>
    <property type="evidence" value="ECO:0007669"/>
    <property type="project" value="InterPro"/>
</dbReference>
<feature type="region of interest" description="Disordered" evidence="7">
    <location>
        <begin position="572"/>
        <end position="606"/>
    </location>
</feature>
<comment type="similarity">
    <text evidence="2">Belongs to the monovalent cation:proton antiporter 2 (CPA2) transporter (TC 2.A.37) family.</text>
</comment>
<evidence type="ECO:0000256" key="4">
    <source>
        <dbReference type="ARBA" id="ARBA00022692"/>
    </source>
</evidence>
<name>A0A7W9L451_9HYPH</name>
<feature type="transmembrane region" description="Helical" evidence="8">
    <location>
        <begin position="342"/>
        <end position="363"/>
    </location>
</feature>
<dbReference type="NCBIfam" id="NF007950">
    <property type="entry name" value="PRK10669.1"/>
    <property type="match status" value="1"/>
</dbReference>
<reference evidence="10 11" key="1">
    <citation type="submission" date="2020-08" db="EMBL/GenBank/DDBJ databases">
        <title>Genomic Encyclopedia of Type Strains, Phase IV (KMG-IV): sequencing the most valuable type-strain genomes for metagenomic binning, comparative biology and taxonomic classification.</title>
        <authorList>
            <person name="Goeker M."/>
        </authorList>
    </citation>
    <scope>NUCLEOTIDE SEQUENCE [LARGE SCALE GENOMIC DNA]</scope>
    <source>
        <strain evidence="10 11">DSM 16268</strain>
    </source>
</reference>
<evidence type="ECO:0000256" key="2">
    <source>
        <dbReference type="ARBA" id="ARBA00005551"/>
    </source>
</evidence>
<feature type="transmembrane region" description="Helical" evidence="8">
    <location>
        <begin position="192"/>
        <end position="213"/>
    </location>
</feature>
<dbReference type="PROSITE" id="PS51201">
    <property type="entry name" value="RCK_N"/>
    <property type="match status" value="1"/>
</dbReference>
<sequence>MPHHQTELIAMLALGVVLAFGLGLIARFLRLPPLIGYLLAGVAIGPNTPGFIGDVGLAGQISELGVILLMFGVGLHFSLNDLLVVRRIAVPGAIIQIAGATAMGTVLTKAWGWDLSAGLVFGLALSVASTVVLLRALDEMNLLDSANGRIAVGWLVVEDIAMVLALVVLPAFAAPVGTNDSGAVGQAGATNLGFAIGLTLAKVGAFTALVLVVGRRVVPWLLKQAARAGSRELFTLAVLAIALGIACGSAELFGVSFALGAFFAGVVLSESELSHRAATESLPLQDAFAVLFFVSVGMLFDPSVLIRDPLAVIAVVLVIVVGKALAAAAIVLVLGYPLSTAVIVSAAVAQIGEFSFILAEFGVSLGLMPTEGRDLILAGALLSITLNPFAFAVATLAEPRLTKLRAGAGGDAQAGRLSGFGSEEHQRKWADHVIVVGAGRVGRTVAATLRQAGVPHVVIERDRRRAEVLRDEGTPVTRGDAAARGVLEGARADHSRLIAIAVPDGYEARRVLERAREVNAGVEILVRAHNDADRMYLLSHGATRAISGEQNAGLAMAEATLRGLGLSRTTATSTVDALQHKQAKTADAPGSPEEMHGAPELRPHQE</sequence>
<protein>
    <submittedName>
        <fullName evidence="10">CPA2 family monovalent cation:H+ antiporter-2</fullName>
    </submittedName>
</protein>
<dbReference type="EMBL" id="JACHOO010000015">
    <property type="protein sequence ID" value="MBB5755211.1"/>
    <property type="molecule type" value="Genomic_DNA"/>
</dbReference>
<comment type="subcellular location">
    <subcellularLocation>
        <location evidence="1">Membrane</location>
        <topology evidence="1">Multi-pass membrane protein</topology>
    </subcellularLocation>
</comment>
<dbReference type="PANTHER" id="PTHR42751">
    <property type="entry name" value="SODIUM/HYDROGEN EXCHANGER FAMILY/TRKA DOMAIN PROTEIN"/>
    <property type="match status" value="1"/>
</dbReference>
<accession>A0A7W9L451</accession>
<evidence type="ECO:0000256" key="3">
    <source>
        <dbReference type="ARBA" id="ARBA00022448"/>
    </source>
</evidence>
<dbReference type="RefSeq" id="WP_183858640.1">
    <property type="nucleotide sequence ID" value="NZ_JACHOO010000015.1"/>
</dbReference>
<feature type="transmembrane region" description="Helical" evidence="8">
    <location>
        <begin position="375"/>
        <end position="397"/>
    </location>
</feature>
<dbReference type="InterPro" id="IPR006153">
    <property type="entry name" value="Cation/H_exchanger_TM"/>
</dbReference>
<dbReference type="GO" id="GO:1902600">
    <property type="term" value="P:proton transmembrane transport"/>
    <property type="evidence" value="ECO:0007669"/>
    <property type="project" value="InterPro"/>
</dbReference>
<dbReference type="AlphaFoldDB" id="A0A7W9L451"/>
<feature type="transmembrane region" description="Helical" evidence="8">
    <location>
        <begin position="234"/>
        <end position="267"/>
    </location>
</feature>
<evidence type="ECO:0000256" key="7">
    <source>
        <dbReference type="SAM" id="MobiDB-lite"/>
    </source>
</evidence>
<keyword evidence="4 8" id="KW-0812">Transmembrane</keyword>